<evidence type="ECO:0000256" key="1">
    <source>
        <dbReference type="SAM" id="MobiDB-lite"/>
    </source>
</evidence>
<reference evidence="2 3" key="1">
    <citation type="submission" date="2020-07" db="EMBL/GenBank/DDBJ databases">
        <title>Complete Genome Sequence of an acetic acid bacterium, Acetobacter aceti JCM20276.</title>
        <authorList>
            <person name="Hirose Y."/>
            <person name="Mihara H."/>
        </authorList>
    </citation>
    <scope>NUCLEOTIDE SEQUENCE [LARGE SCALE GENOMIC DNA]</scope>
    <source>
        <strain evidence="2 3">JCM20276</strain>
    </source>
</reference>
<protein>
    <submittedName>
        <fullName evidence="2">Uncharacterized protein</fullName>
    </submittedName>
</protein>
<dbReference type="RefSeq" id="WP_180952837.1">
    <property type="nucleotide sequence ID" value="NZ_AP023326.1"/>
</dbReference>
<feature type="region of interest" description="Disordered" evidence="1">
    <location>
        <begin position="1"/>
        <end position="33"/>
    </location>
</feature>
<name>A0A6S6PFZ1_ACEAC</name>
<dbReference type="EMBL" id="AP023326">
    <property type="protein sequence ID" value="BCI65870.1"/>
    <property type="molecule type" value="Genomic_DNA"/>
</dbReference>
<evidence type="ECO:0000313" key="3">
    <source>
        <dbReference type="Proteomes" id="UP000515220"/>
    </source>
</evidence>
<dbReference type="AlphaFoldDB" id="A0A6S6PFZ1"/>
<accession>A0A6S6PFZ1</accession>
<proteinExistence type="predicted"/>
<organism evidence="2 3">
    <name type="scientific">Acetobacter aceti</name>
    <dbReference type="NCBI Taxonomy" id="435"/>
    <lineage>
        <taxon>Bacteria</taxon>
        <taxon>Pseudomonadati</taxon>
        <taxon>Pseudomonadota</taxon>
        <taxon>Alphaproteobacteria</taxon>
        <taxon>Acetobacterales</taxon>
        <taxon>Acetobacteraceae</taxon>
        <taxon>Acetobacter</taxon>
        <taxon>Acetobacter subgen. Acetobacter</taxon>
    </lineage>
</organism>
<sequence length="97" mass="11146">MRKRGRPPIHSRAMTNQERQQRKTQKQQRDWTDAVSALSELGGIIEKIDMLNLSDDVTNRLAEIQNEIRNSTYGFRAIALHKSISAPKETESWTVVP</sequence>
<dbReference type="Proteomes" id="UP000515220">
    <property type="component" value="Chromosome"/>
</dbReference>
<gene>
    <name evidence="2" type="ORF">AAJCM20276_04940</name>
</gene>
<evidence type="ECO:0000313" key="2">
    <source>
        <dbReference type="EMBL" id="BCI65870.1"/>
    </source>
</evidence>